<keyword evidence="2" id="KW-1185">Reference proteome</keyword>
<dbReference type="RefSeq" id="WP_024071946.1">
    <property type="nucleotide sequence ID" value="NC_023063.1"/>
</dbReference>
<dbReference type="STRING" id="1423892.EMUR_01600"/>
<dbReference type="PATRIC" id="fig|1423892.3.peg.329"/>
<dbReference type="AlphaFoldDB" id="V9R8H0"/>
<accession>V9R8H0</accession>
<dbReference type="OrthoDB" id="7163178at2"/>
<evidence type="ECO:0000313" key="1">
    <source>
        <dbReference type="EMBL" id="AHC39131.1"/>
    </source>
</evidence>
<name>V9R8H0_9RICK</name>
<dbReference type="Proteomes" id="UP000018689">
    <property type="component" value="Chromosome"/>
</dbReference>
<reference evidence="1 2" key="1">
    <citation type="journal article" date="2014" name="Genome Announc.">
        <title>Complete Genome Sequence of Ehrlichia muris Strain AS145T, a Model Monocytotropic Ehrlichia Strain.</title>
        <authorList>
            <person name="Thirumalapura N.R."/>
            <person name="Qin X."/>
            <person name="Kuriakose J.A."/>
            <person name="Walker D.H."/>
        </authorList>
    </citation>
    <scope>NUCLEOTIDE SEQUENCE [LARGE SCALE GENOMIC DNA]</scope>
    <source>
        <strain evidence="2">AS154</strain>
    </source>
</reference>
<dbReference type="KEGG" id="emr:EMUR_01600"/>
<dbReference type="HOGENOM" id="CLU_1439020_0_0_5"/>
<protein>
    <submittedName>
        <fullName evidence="1">Uncharacterized protein</fullName>
    </submittedName>
</protein>
<proteinExistence type="predicted"/>
<gene>
    <name evidence="1" type="ORF">EMUR_01600</name>
</gene>
<evidence type="ECO:0000313" key="2">
    <source>
        <dbReference type="Proteomes" id="UP000018689"/>
    </source>
</evidence>
<organism evidence="1 2">
    <name type="scientific">Ehrlichia muris AS145</name>
    <dbReference type="NCBI Taxonomy" id="1423892"/>
    <lineage>
        <taxon>Bacteria</taxon>
        <taxon>Pseudomonadati</taxon>
        <taxon>Pseudomonadota</taxon>
        <taxon>Alphaproteobacteria</taxon>
        <taxon>Rickettsiales</taxon>
        <taxon>Anaplasmataceae</taxon>
        <taxon>Ehrlichia</taxon>
    </lineage>
</organism>
<sequence length="190" mass="21738">MMLSIFQKQLGWQFTDYIGHGVYSLYSALTAIKDRYNPYRKINQSDINMSFTILHKNDVNNVIEQEYSNTVNDLSSDNLSTTFANLLDQSTANKEILLQDNSSSYNIKTQQHDSNIMLHDEEISYEMAYSLLLNLVNNNIELLEEALLIANTLVSEGVLVAPESRIRKNIAQIVLHNIRKRTVQSSGYSR</sequence>
<dbReference type="EMBL" id="CP006917">
    <property type="protein sequence ID" value="AHC39131.1"/>
    <property type="molecule type" value="Genomic_DNA"/>
</dbReference>